<reference evidence="2 3" key="1">
    <citation type="submission" date="2019-03" db="EMBL/GenBank/DDBJ databases">
        <title>First draft genome of Liparis tanakae, snailfish: a comprehensive survey of snailfish specific genes.</title>
        <authorList>
            <person name="Kim W."/>
            <person name="Song I."/>
            <person name="Jeong J.-H."/>
            <person name="Kim D."/>
            <person name="Kim S."/>
            <person name="Ryu S."/>
            <person name="Song J.Y."/>
            <person name="Lee S.K."/>
        </authorList>
    </citation>
    <scope>NUCLEOTIDE SEQUENCE [LARGE SCALE GENOMIC DNA]</scope>
    <source>
        <tissue evidence="2">Muscle</tissue>
    </source>
</reference>
<gene>
    <name evidence="2" type="ORF">EYF80_041082</name>
</gene>
<evidence type="ECO:0000313" key="2">
    <source>
        <dbReference type="EMBL" id="TNN48714.1"/>
    </source>
</evidence>
<dbReference type="AlphaFoldDB" id="A0A4Z2G7F4"/>
<feature type="compositionally biased region" description="Pro residues" evidence="1">
    <location>
        <begin position="74"/>
        <end position="90"/>
    </location>
</feature>
<feature type="region of interest" description="Disordered" evidence="1">
    <location>
        <begin position="1"/>
        <end position="117"/>
    </location>
</feature>
<dbReference type="Proteomes" id="UP000314294">
    <property type="component" value="Unassembled WGS sequence"/>
</dbReference>
<keyword evidence="3" id="KW-1185">Reference proteome</keyword>
<protein>
    <submittedName>
        <fullName evidence="2">Uncharacterized protein</fullName>
    </submittedName>
</protein>
<comment type="caution">
    <text evidence="2">The sequence shown here is derived from an EMBL/GenBank/DDBJ whole genome shotgun (WGS) entry which is preliminary data.</text>
</comment>
<sequence length="117" mass="13264">MNTRGVREPSEQQTRKTRDNAMRARDSYRDREADEEEEGKKGELHSRTTVCPRATAPTAPNNLTNPLLIIAYTPLPPSSLPPPPPPPPPHVTTRLEARVGLRHRQREREKEKEGGRD</sequence>
<evidence type="ECO:0000256" key="1">
    <source>
        <dbReference type="SAM" id="MobiDB-lite"/>
    </source>
</evidence>
<feature type="compositionally biased region" description="Basic and acidic residues" evidence="1">
    <location>
        <begin position="106"/>
        <end position="117"/>
    </location>
</feature>
<name>A0A4Z2G7F4_9TELE</name>
<feature type="compositionally biased region" description="Basic and acidic residues" evidence="1">
    <location>
        <begin position="1"/>
        <end position="46"/>
    </location>
</feature>
<evidence type="ECO:0000313" key="3">
    <source>
        <dbReference type="Proteomes" id="UP000314294"/>
    </source>
</evidence>
<organism evidence="2 3">
    <name type="scientific">Liparis tanakae</name>
    <name type="common">Tanaka's snailfish</name>
    <dbReference type="NCBI Taxonomy" id="230148"/>
    <lineage>
        <taxon>Eukaryota</taxon>
        <taxon>Metazoa</taxon>
        <taxon>Chordata</taxon>
        <taxon>Craniata</taxon>
        <taxon>Vertebrata</taxon>
        <taxon>Euteleostomi</taxon>
        <taxon>Actinopterygii</taxon>
        <taxon>Neopterygii</taxon>
        <taxon>Teleostei</taxon>
        <taxon>Neoteleostei</taxon>
        <taxon>Acanthomorphata</taxon>
        <taxon>Eupercaria</taxon>
        <taxon>Perciformes</taxon>
        <taxon>Cottioidei</taxon>
        <taxon>Cottales</taxon>
        <taxon>Liparidae</taxon>
        <taxon>Liparis</taxon>
    </lineage>
</organism>
<proteinExistence type="predicted"/>
<dbReference type="EMBL" id="SRLO01000684">
    <property type="protein sequence ID" value="TNN48714.1"/>
    <property type="molecule type" value="Genomic_DNA"/>
</dbReference>
<accession>A0A4Z2G7F4</accession>